<dbReference type="Proteomes" id="UP000440578">
    <property type="component" value="Unassembled WGS sequence"/>
</dbReference>
<gene>
    <name evidence="1" type="ORF">FJT64_010382</name>
</gene>
<dbReference type="EMBL" id="VIIS01001874">
    <property type="protein sequence ID" value="KAF0291527.1"/>
    <property type="molecule type" value="Genomic_DNA"/>
</dbReference>
<dbReference type="PANTHER" id="PTHR37686">
    <property type="entry name" value="LD36006P"/>
    <property type="match status" value="1"/>
</dbReference>
<name>A0A6A4V5J9_AMPAM</name>
<evidence type="ECO:0000313" key="2">
    <source>
        <dbReference type="Proteomes" id="UP000440578"/>
    </source>
</evidence>
<reference evidence="1 2" key="1">
    <citation type="submission" date="2019-07" db="EMBL/GenBank/DDBJ databases">
        <title>Draft genome assembly of a fouling barnacle, Amphibalanus amphitrite (Darwin, 1854): The first reference genome for Thecostraca.</title>
        <authorList>
            <person name="Kim W."/>
        </authorList>
    </citation>
    <scope>NUCLEOTIDE SEQUENCE [LARGE SCALE GENOMIC DNA]</scope>
    <source>
        <strain evidence="1">SNU_AA5</strain>
        <tissue evidence="1">Soma without cirri and trophi</tissue>
    </source>
</reference>
<dbReference type="InterPro" id="IPR057435">
    <property type="entry name" value="Lips"/>
</dbReference>
<keyword evidence="2" id="KW-1185">Reference proteome</keyword>
<dbReference type="AlphaFoldDB" id="A0A6A4V5J9"/>
<evidence type="ECO:0000313" key="1">
    <source>
        <dbReference type="EMBL" id="KAF0291527.1"/>
    </source>
</evidence>
<dbReference type="EMBL" id="VIIS01001874">
    <property type="protein sequence ID" value="KAF0291528.1"/>
    <property type="molecule type" value="Genomic_DNA"/>
</dbReference>
<sequence length="115" mass="12817">MSSGIIQTLTEREPVRFEIPTEGLSSAELRLVKHIQEVAEDSLYHWRTFPLILPPPVAVQHRDVDSSSLARRKPIIIRDLFVAPCFDELEAVALDSGGEPRKLSGKQLASVRETG</sequence>
<accession>A0A6A4V5J9</accession>
<organism evidence="1 2">
    <name type="scientific">Amphibalanus amphitrite</name>
    <name type="common">Striped barnacle</name>
    <name type="synonym">Balanus amphitrite</name>
    <dbReference type="NCBI Taxonomy" id="1232801"/>
    <lineage>
        <taxon>Eukaryota</taxon>
        <taxon>Metazoa</taxon>
        <taxon>Ecdysozoa</taxon>
        <taxon>Arthropoda</taxon>
        <taxon>Crustacea</taxon>
        <taxon>Multicrustacea</taxon>
        <taxon>Cirripedia</taxon>
        <taxon>Thoracica</taxon>
        <taxon>Thoracicalcarea</taxon>
        <taxon>Balanomorpha</taxon>
        <taxon>Balanoidea</taxon>
        <taxon>Balanidae</taxon>
        <taxon>Amphibalaninae</taxon>
        <taxon>Amphibalanus</taxon>
    </lineage>
</organism>
<dbReference type="OrthoDB" id="10003277at2759"/>
<comment type="caution">
    <text evidence="1">The sequence shown here is derived from an EMBL/GenBank/DDBJ whole genome shotgun (WGS) entry which is preliminary data.</text>
</comment>
<dbReference type="PANTHER" id="PTHR37686:SF1">
    <property type="entry name" value="LD36006P"/>
    <property type="match status" value="1"/>
</dbReference>
<protein>
    <submittedName>
        <fullName evidence="1">Uncharacterized protein</fullName>
    </submittedName>
</protein>
<dbReference type="Pfam" id="PF25228">
    <property type="entry name" value="Lips"/>
    <property type="match status" value="1"/>
</dbReference>
<proteinExistence type="predicted"/>